<dbReference type="AlphaFoldDB" id="A0ABD2WSE6"/>
<accession>A0ABD2WSE6</accession>
<evidence type="ECO:0000256" key="1">
    <source>
        <dbReference type="SAM" id="MobiDB-lite"/>
    </source>
</evidence>
<evidence type="ECO:0000313" key="2">
    <source>
        <dbReference type="EMBL" id="KAL3395670.1"/>
    </source>
</evidence>
<keyword evidence="3" id="KW-1185">Reference proteome</keyword>
<organism evidence="2 3">
    <name type="scientific">Trichogramma kaykai</name>
    <dbReference type="NCBI Taxonomy" id="54128"/>
    <lineage>
        <taxon>Eukaryota</taxon>
        <taxon>Metazoa</taxon>
        <taxon>Ecdysozoa</taxon>
        <taxon>Arthropoda</taxon>
        <taxon>Hexapoda</taxon>
        <taxon>Insecta</taxon>
        <taxon>Pterygota</taxon>
        <taxon>Neoptera</taxon>
        <taxon>Endopterygota</taxon>
        <taxon>Hymenoptera</taxon>
        <taxon>Apocrita</taxon>
        <taxon>Proctotrupomorpha</taxon>
        <taxon>Chalcidoidea</taxon>
        <taxon>Trichogrammatidae</taxon>
        <taxon>Trichogramma</taxon>
    </lineage>
</organism>
<protein>
    <submittedName>
        <fullName evidence="2">Uncharacterized protein</fullName>
    </submittedName>
</protein>
<comment type="caution">
    <text evidence="2">The sequence shown here is derived from an EMBL/GenBank/DDBJ whole genome shotgun (WGS) entry which is preliminary data.</text>
</comment>
<name>A0ABD2WSE6_9HYME</name>
<dbReference type="EMBL" id="JBJJXI010000078">
    <property type="protein sequence ID" value="KAL3395670.1"/>
    <property type="molecule type" value="Genomic_DNA"/>
</dbReference>
<evidence type="ECO:0000313" key="3">
    <source>
        <dbReference type="Proteomes" id="UP001627154"/>
    </source>
</evidence>
<gene>
    <name evidence="2" type="ORF">TKK_010208</name>
</gene>
<dbReference type="Proteomes" id="UP001627154">
    <property type="component" value="Unassembled WGS sequence"/>
</dbReference>
<sequence length="190" mass="21655">MLLQEKVEKEVEEDAGRCRRVDKRPRVGVEEEEEGKRQKQSHRIVVGCSDGGDRASERGRESAEGGRFHALDPTEVRARTSSKRESLRAKAGEWIVDAFMWRFGGCILRIFSSEVAPPLGRLSSASWRLPQLPKLFSRYIAGHFLQEEKRRTTNHCTRIVAATPTLRCRRCCPQSQRDVVCTQLLPLSCF</sequence>
<reference evidence="2 3" key="1">
    <citation type="journal article" date="2024" name="bioRxiv">
        <title>A reference genome for Trichogramma kaykai: A tiny desert-dwelling parasitoid wasp with competing sex-ratio distorters.</title>
        <authorList>
            <person name="Culotta J."/>
            <person name="Lindsey A.R."/>
        </authorList>
    </citation>
    <scope>NUCLEOTIDE SEQUENCE [LARGE SCALE GENOMIC DNA]</scope>
    <source>
        <strain evidence="2 3">KSX58</strain>
    </source>
</reference>
<feature type="compositionally biased region" description="Basic and acidic residues" evidence="1">
    <location>
        <begin position="22"/>
        <end position="37"/>
    </location>
</feature>
<proteinExistence type="predicted"/>
<feature type="compositionally biased region" description="Basic and acidic residues" evidence="1">
    <location>
        <begin position="51"/>
        <end position="83"/>
    </location>
</feature>
<feature type="region of interest" description="Disordered" evidence="1">
    <location>
        <begin position="22"/>
        <end position="83"/>
    </location>
</feature>